<proteinExistence type="predicted"/>
<protein>
    <submittedName>
        <fullName evidence="1">Uncharacterized protein</fullName>
    </submittedName>
</protein>
<comment type="caution">
    <text evidence="1">The sequence shown here is derived from an EMBL/GenBank/DDBJ whole genome shotgun (WGS) entry which is preliminary data.</text>
</comment>
<reference evidence="1" key="1">
    <citation type="submission" date="2018-09" db="EMBL/GenBank/DDBJ databases">
        <title>Murine metabolic-syndrome-specific gut microbial biobank.</title>
        <authorList>
            <person name="Liu C."/>
        </authorList>
    </citation>
    <scope>NUCLEOTIDE SEQUENCE</scope>
    <source>
        <strain evidence="1">D42-62</strain>
    </source>
</reference>
<dbReference type="EMBL" id="QZDT01000026">
    <property type="protein sequence ID" value="NBJ93885.1"/>
    <property type="molecule type" value="Genomic_DNA"/>
</dbReference>
<evidence type="ECO:0000313" key="1">
    <source>
        <dbReference type="EMBL" id="NBJ93885.1"/>
    </source>
</evidence>
<organism evidence="1 2">
    <name type="scientific">Parablautia muri</name>
    <dbReference type="NCBI Taxonomy" id="2320879"/>
    <lineage>
        <taxon>Bacteria</taxon>
        <taxon>Bacillati</taxon>
        <taxon>Bacillota</taxon>
        <taxon>Clostridia</taxon>
        <taxon>Lachnospirales</taxon>
        <taxon>Lachnospiraceae</taxon>
        <taxon>Parablautia</taxon>
    </lineage>
</organism>
<gene>
    <name evidence="1" type="ORF">D5281_15090</name>
</gene>
<name>A0A9X5BH03_9FIRM</name>
<sequence>MPDGRHFITFTVRAVIYLYFRQVYRKHLPDFPRDVRPDDASLFSLCPGKTAGLRRKVFHPVYTGRGQSFL</sequence>
<keyword evidence="2" id="KW-1185">Reference proteome</keyword>
<dbReference type="AlphaFoldDB" id="A0A9X5BH03"/>
<evidence type="ECO:0000313" key="2">
    <source>
        <dbReference type="Proteomes" id="UP001154420"/>
    </source>
</evidence>
<dbReference type="Proteomes" id="UP001154420">
    <property type="component" value="Unassembled WGS sequence"/>
</dbReference>
<accession>A0A9X5BH03</accession>